<dbReference type="Gene3D" id="2.50.20.10">
    <property type="entry name" value="Lipoprotein localisation LolA/LolB/LppX"/>
    <property type="match status" value="1"/>
</dbReference>
<feature type="chain" id="PRO_5045776820" evidence="2">
    <location>
        <begin position="20"/>
        <end position="201"/>
    </location>
</feature>
<name>A0ABX7M257_9RHOO</name>
<dbReference type="InterPro" id="IPR029046">
    <property type="entry name" value="LolA/LolB/LppX"/>
</dbReference>
<dbReference type="EMBL" id="CP071060">
    <property type="protein sequence ID" value="QSI75849.1"/>
    <property type="molecule type" value="Genomic_DNA"/>
</dbReference>
<dbReference type="SUPFAM" id="SSF89392">
    <property type="entry name" value="Prokaryotic lipoproteins and lipoprotein localization factors"/>
    <property type="match status" value="1"/>
</dbReference>
<evidence type="ECO:0000313" key="3">
    <source>
        <dbReference type="EMBL" id="QSI75849.1"/>
    </source>
</evidence>
<dbReference type="Proteomes" id="UP000663570">
    <property type="component" value="Chromosome"/>
</dbReference>
<dbReference type="RefSeq" id="WP_206253710.1">
    <property type="nucleotide sequence ID" value="NZ_CP071060.1"/>
</dbReference>
<sequence length="201" mass="21739">MIRLLCALSLSLVASVAHAADPLVDKVRGLLQQPPVVSGRFEQVRELSGFPKPVASRGRFIVARDRGVLWQTEAPFASSVRLTKGEILQKAGDTVTMRMSADKEPAVRAINGVMFALLSGDIAQLEQRFTVTGKVDGNRWSLSLAPREASMAQVLSKIDLAGQRFVESVDMLDANGDRTRIRLLDIVPAAALGKAEAAQFD</sequence>
<keyword evidence="3" id="KW-0449">Lipoprotein</keyword>
<dbReference type="CDD" id="cd16325">
    <property type="entry name" value="LolA"/>
    <property type="match status" value="1"/>
</dbReference>
<organism evidence="3 4">
    <name type="scientific">Niveibacterium microcysteis</name>
    <dbReference type="NCBI Taxonomy" id="2811415"/>
    <lineage>
        <taxon>Bacteria</taxon>
        <taxon>Pseudomonadati</taxon>
        <taxon>Pseudomonadota</taxon>
        <taxon>Betaproteobacteria</taxon>
        <taxon>Rhodocyclales</taxon>
        <taxon>Rhodocyclaceae</taxon>
        <taxon>Niveibacterium</taxon>
    </lineage>
</organism>
<protein>
    <submittedName>
        <fullName evidence="3">Outer membrane lipoprotein carrier protein LolA</fullName>
    </submittedName>
</protein>
<dbReference type="InterPro" id="IPR004564">
    <property type="entry name" value="OM_lipoprot_carrier_LolA-like"/>
</dbReference>
<accession>A0ABX7M257</accession>
<evidence type="ECO:0000313" key="4">
    <source>
        <dbReference type="Proteomes" id="UP000663570"/>
    </source>
</evidence>
<evidence type="ECO:0000256" key="2">
    <source>
        <dbReference type="SAM" id="SignalP"/>
    </source>
</evidence>
<keyword evidence="1 2" id="KW-0732">Signal</keyword>
<dbReference type="Pfam" id="PF19574">
    <property type="entry name" value="LolA_3"/>
    <property type="match status" value="1"/>
</dbReference>
<proteinExistence type="predicted"/>
<reference evidence="3 4" key="1">
    <citation type="submission" date="2021-02" db="EMBL/GenBank/DDBJ databases">
        <title>Niveibacterium changnyeongensis HC41.</title>
        <authorList>
            <person name="Kang M."/>
        </authorList>
    </citation>
    <scope>NUCLEOTIDE SEQUENCE [LARGE SCALE GENOMIC DNA]</scope>
    <source>
        <strain evidence="3 4">HC41</strain>
    </source>
</reference>
<evidence type="ECO:0000256" key="1">
    <source>
        <dbReference type="ARBA" id="ARBA00022729"/>
    </source>
</evidence>
<keyword evidence="4" id="KW-1185">Reference proteome</keyword>
<gene>
    <name evidence="3" type="ORF">JY500_15360</name>
</gene>
<feature type="signal peptide" evidence="2">
    <location>
        <begin position="1"/>
        <end position="19"/>
    </location>
</feature>